<dbReference type="EMBL" id="CAFBMR010000028">
    <property type="protein sequence ID" value="CAB4912304.1"/>
    <property type="molecule type" value="Genomic_DNA"/>
</dbReference>
<accession>A0A6J7GYI8</accession>
<feature type="compositionally biased region" description="Polar residues" evidence="2">
    <location>
        <begin position="412"/>
        <end position="428"/>
    </location>
</feature>
<evidence type="ECO:0000256" key="3">
    <source>
        <dbReference type="SAM" id="Phobius"/>
    </source>
</evidence>
<comment type="similarity">
    <text evidence="1">Belongs to the PstS family.</text>
</comment>
<dbReference type="PANTHER" id="PTHR42996">
    <property type="entry name" value="PHOSPHATE-BINDING PROTEIN PSTS"/>
    <property type="match status" value="1"/>
</dbReference>
<feature type="compositionally biased region" description="Low complexity" evidence="2">
    <location>
        <begin position="595"/>
        <end position="612"/>
    </location>
</feature>
<evidence type="ECO:0000256" key="1">
    <source>
        <dbReference type="ARBA" id="ARBA00008725"/>
    </source>
</evidence>
<name>A0A6J7GYI8_9ZZZZ</name>
<feature type="region of interest" description="Disordered" evidence="2">
    <location>
        <begin position="576"/>
        <end position="612"/>
    </location>
</feature>
<proteinExistence type="inferred from homology"/>
<dbReference type="PANTHER" id="PTHR42996:SF1">
    <property type="entry name" value="PHOSPHATE-BINDING PROTEIN PSTS"/>
    <property type="match status" value="1"/>
</dbReference>
<dbReference type="AlphaFoldDB" id="A0A6J7GYI8"/>
<organism evidence="5">
    <name type="scientific">freshwater metagenome</name>
    <dbReference type="NCBI Taxonomy" id="449393"/>
    <lineage>
        <taxon>unclassified sequences</taxon>
        <taxon>metagenomes</taxon>
        <taxon>ecological metagenomes</taxon>
    </lineage>
</organism>
<dbReference type="CDD" id="cd13565">
    <property type="entry name" value="PBP2_PstS"/>
    <property type="match status" value="1"/>
</dbReference>
<feature type="compositionally biased region" description="Low complexity" evidence="2">
    <location>
        <begin position="578"/>
        <end position="587"/>
    </location>
</feature>
<keyword evidence="3" id="KW-0812">Transmembrane</keyword>
<feature type="compositionally biased region" description="Gly residues" evidence="2">
    <location>
        <begin position="430"/>
        <end position="522"/>
    </location>
</feature>
<dbReference type="Pfam" id="PF12849">
    <property type="entry name" value="PBP_like_2"/>
    <property type="match status" value="1"/>
</dbReference>
<sequence>MRTTSKIAAWLVSVVVVAAGLLAAGPAQAESYVPVSGAGSTWSQNAVDQWRRNVNQYGLTVNFAGTGSSDGRQKFKDGNVDFAVTEIPYGITDQGTGISDPPPTRPFAYMPIVAGGTSFMYNLTIGGNRVTMLRLSGETIAKIFTGVITTWNDAAIKADNPGLAQYLPALKIVPVVRQDGSGTTAQLTTWLSTQYSSLWNDYCGRAGRATPCSTTSYYPTISGSGFVGQTGSLGVSGYVAQDQANGSLTYVEYSYAVNQGFPVAKVKNSAGYYVSPSASNVAVGLMGASINSDLTQNLSGVYNNKDKRAYPLSSYSYMVVPTAVGGSFSEEKGKSLSAFASYFLCEGQQQAEQLGFSPLPINLVKNGLAQVKKIPGSGSSNVDISKCNNPTFSADGSNTLAKNAAFPAECDNSAQSPAQCDTPTESQVDSGGGTGGTDSGGTGDTGGTDSGGTGDTGGTDSGGTGGGTGGTDSGGTGGTDSGGTGGTDSGGTGGTDSGGTGGTGGTDSGGTSGGGDGDLFGGSGSGSGLFSAGVPTSIKGESGWTSSNTMMLLAVVVLIMLAIAPPLVMRRLRSPSVSGMAAAGASMQPERRSATPDTTEPPTTRPEGMPPV</sequence>
<gene>
    <name evidence="5" type="ORF">UFOPK3610_00889</name>
</gene>
<protein>
    <submittedName>
        <fullName evidence="5">Unannotated protein</fullName>
    </submittedName>
</protein>
<feature type="transmembrane region" description="Helical" evidence="3">
    <location>
        <begin position="550"/>
        <end position="568"/>
    </location>
</feature>
<dbReference type="Gene3D" id="3.40.190.10">
    <property type="entry name" value="Periplasmic binding protein-like II"/>
    <property type="match status" value="2"/>
</dbReference>
<feature type="region of interest" description="Disordered" evidence="2">
    <location>
        <begin position="411"/>
        <end position="522"/>
    </location>
</feature>
<dbReference type="SUPFAM" id="SSF53850">
    <property type="entry name" value="Periplasmic binding protein-like II"/>
    <property type="match status" value="1"/>
</dbReference>
<evidence type="ECO:0000313" key="5">
    <source>
        <dbReference type="EMBL" id="CAB4912304.1"/>
    </source>
</evidence>
<dbReference type="InterPro" id="IPR024370">
    <property type="entry name" value="PBP_domain"/>
</dbReference>
<evidence type="ECO:0000256" key="2">
    <source>
        <dbReference type="SAM" id="MobiDB-lite"/>
    </source>
</evidence>
<feature type="domain" description="PBP" evidence="4">
    <location>
        <begin position="27"/>
        <end position="345"/>
    </location>
</feature>
<evidence type="ECO:0000259" key="4">
    <source>
        <dbReference type="Pfam" id="PF12849"/>
    </source>
</evidence>
<dbReference type="InterPro" id="IPR050962">
    <property type="entry name" value="Phosphate-bind_PstS"/>
</dbReference>
<keyword evidence="3" id="KW-0472">Membrane</keyword>
<keyword evidence="3" id="KW-1133">Transmembrane helix</keyword>
<reference evidence="5" key="1">
    <citation type="submission" date="2020-05" db="EMBL/GenBank/DDBJ databases">
        <authorList>
            <person name="Chiriac C."/>
            <person name="Salcher M."/>
            <person name="Ghai R."/>
            <person name="Kavagutti S V."/>
        </authorList>
    </citation>
    <scope>NUCLEOTIDE SEQUENCE</scope>
</reference>